<comment type="subcellular location">
    <subcellularLocation>
        <location evidence="1">Cell membrane</location>
        <topology evidence="1">Multi-pass membrane protein</topology>
    </subcellularLocation>
</comment>
<feature type="transmembrane region" description="Helical" evidence="7">
    <location>
        <begin position="318"/>
        <end position="338"/>
    </location>
</feature>
<evidence type="ECO:0000256" key="2">
    <source>
        <dbReference type="ARBA" id="ARBA00022448"/>
    </source>
</evidence>
<evidence type="ECO:0000256" key="6">
    <source>
        <dbReference type="ARBA" id="ARBA00023136"/>
    </source>
</evidence>
<keyword evidence="3" id="KW-1003">Cell membrane</keyword>
<keyword evidence="4 7" id="KW-0812">Transmembrane</keyword>
<dbReference type="Proteomes" id="UP001320209">
    <property type="component" value="Chromosome"/>
</dbReference>
<evidence type="ECO:0000256" key="4">
    <source>
        <dbReference type="ARBA" id="ARBA00022692"/>
    </source>
</evidence>
<dbReference type="InterPro" id="IPR003838">
    <property type="entry name" value="ABC3_permease_C"/>
</dbReference>
<feature type="transmembrane region" description="Helical" evidence="7">
    <location>
        <begin position="228"/>
        <end position="251"/>
    </location>
</feature>
<sequence>MQSGFKDSLFKSVSNIPRKLDGDLFVIHKQTEAIWRGSSFPKYELMRACGHPDVKEVKKLYIGQAIWTNPQKKSKRALLVFGVAPDKCIISSDEFRSKKSLLTIKDSALFDDRSKYDFGPIKEMLKTGPIETEVNDYRIKVMGTFSLGTSFAASGNIVVSEDSFFKLFPYKSHNRVDVGMISIKNKDLTHQVKKDLQALLNQNVFVFTKKELIEHEEAYWRINSPIGFIFGFGTIMGLIVGMVIVYQILFTDITNHLNEYATLKAMGYPHSYLVKIVVCSSMILAIVGFIPGALASAALYKVTESVTYIPMDMTFGKILNVFSLIFLMCVASGILAMNKLKSIDPADMF</sequence>
<evidence type="ECO:0000313" key="10">
    <source>
        <dbReference type="Proteomes" id="UP001320209"/>
    </source>
</evidence>
<keyword evidence="6 7" id="KW-0472">Membrane</keyword>
<evidence type="ECO:0000256" key="3">
    <source>
        <dbReference type="ARBA" id="ARBA00022475"/>
    </source>
</evidence>
<evidence type="ECO:0000256" key="5">
    <source>
        <dbReference type="ARBA" id="ARBA00022989"/>
    </source>
</evidence>
<dbReference type="PIRSF" id="PIRSF031773">
    <property type="entry name" value="DevC"/>
    <property type="match status" value="1"/>
</dbReference>
<evidence type="ECO:0000259" key="8">
    <source>
        <dbReference type="Pfam" id="PF02687"/>
    </source>
</evidence>
<proteinExistence type="predicted"/>
<dbReference type="PANTHER" id="PTHR43738">
    <property type="entry name" value="ABC TRANSPORTER, MEMBRANE PROTEIN"/>
    <property type="match status" value="1"/>
</dbReference>
<dbReference type="InterPro" id="IPR051125">
    <property type="entry name" value="ABC-4/HrtB_transporter"/>
</dbReference>
<dbReference type="InterPro" id="IPR005891">
    <property type="entry name" value="DevC"/>
</dbReference>
<accession>A0ABM7V9U6</accession>
<dbReference type="PANTHER" id="PTHR43738:SF1">
    <property type="entry name" value="HEMIN TRANSPORT SYSTEM PERMEASE PROTEIN HRTB-RELATED"/>
    <property type="match status" value="1"/>
</dbReference>
<dbReference type="NCBIfam" id="TIGR01185">
    <property type="entry name" value="devC"/>
    <property type="match status" value="1"/>
</dbReference>
<organism evidence="9 10">
    <name type="scientific">Candidatus Hydrogenosomobacter endosymbioticus</name>
    <dbReference type="NCBI Taxonomy" id="2558174"/>
    <lineage>
        <taxon>Bacteria</taxon>
        <taxon>Pseudomonadati</taxon>
        <taxon>Pseudomonadota</taxon>
        <taxon>Alphaproteobacteria</taxon>
        <taxon>Holosporales</taxon>
        <taxon>Holosporaceae</taxon>
        <taxon>Candidatus Hydrogenosomobacter</taxon>
    </lineage>
</organism>
<reference evidence="9" key="1">
    <citation type="submission" date="2021-10" db="EMBL/GenBank/DDBJ databases">
        <title>Genome Sequence of The Candidatus Hydrogeosomobacter endosymbioticus, an Intracellular Bacterial Symbiont of the Anaerobic Ciliate GW7.</title>
        <authorList>
            <person name="Shiohama Y."/>
            <person name="Shinzato N."/>
        </authorList>
    </citation>
    <scope>NUCLEOTIDE SEQUENCE [LARGE SCALE GENOMIC DNA]</scope>
    <source>
        <strain evidence="9">200920</strain>
    </source>
</reference>
<keyword evidence="5 7" id="KW-1133">Transmembrane helix</keyword>
<dbReference type="EMBL" id="AP025225">
    <property type="protein sequence ID" value="BDB96558.1"/>
    <property type="molecule type" value="Genomic_DNA"/>
</dbReference>
<gene>
    <name evidence="9" type="ORF">HYD_6910</name>
</gene>
<keyword evidence="2" id="KW-0813">Transport</keyword>
<evidence type="ECO:0000256" key="1">
    <source>
        <dbReference type="ARBA" id="ARBA00004651"/>
    </source>
</evidence>
<name>A0ABM7V9U6_9PROT</name>
<keyword evidence="10" id="KW-1185">Reference proteome</keyword>
<protein>
    <submittedName>
        <fullName evidence="9">ABC transporter</fullName>
    </submittedName>
</protein>
<evidence type="ECO:0000313" key="9">
    <source>
        <dbReference type="EMBL" id="BDB96558.1"/>
    </source>
</evidence>
<feature type="transmembrane region" description="Helical" evidence="7">
    <location>
        <begin position="272"/>
        <end position="298"/>
    </location>
</feature>
<dbReference type="Pfam" id="PF02687">
    <property type="entry name" value="FtsX"/>
    <property type="match status" value="1"/>
</dbReference>
<evidence type="ECO:0000256" key="7">
    <source>
        <dbReference type="SAM" id="Phobius"/>
    </source>
</evidence>
<feature type="domain" description="ABC3 transporter permease C-terminal" evidence="8">
    <location>
        <begin position="234"/>
        <end position="345"/>
    </location>
</feature>